<feature type="domain" description="UspA" evidence="1">
    <location>
        <begin position="4"/>
        <end position="63"/>
    </location>
</feature>
<gene>
    <name evidence="2" type="ORF">ACFQE6_00730</name>
</gene>
<dbReference type="AlphaFoldDB" id="A0ABD5SGI2"/>
<comment type="caution">
    <text evidence="2">The sequence shown here is derived from an EMBL/GenBank/DDBJ whole genome shotgun (WGS) entry which is preliminary data.</text>
</comment>
<protein>
    <submittedName>
        <fullName evidence="2">Universal stress protein</fullName>
    </submittedName>
</protein>
<organism evidence="2 3">
    <name type="scientific">Natrinema soli</name>
    <dbReference type="NCBI Taxonomy" id="1930624"/>
    <lineage>
        <taxon>Archaea</taxon>
        <taxon>Methanobacteriati</taxon>
        <taxon>Methanobacteriota</taxon>
        <taxon>Stenosarchaea group</taxon>
        <taxon>Halobacteria</taxon>
        <taxon>Halobacteriales</taxon>
        <taxon>Natrialbaceae</taxon>
        <taxon>Natrinema</taxon>
    </lineage>
</organism>
<dbReference type="RefSeq" id="WP_337959436.1">
    <property type="nucleotide sequence ID" value="NZ_JAQIVI010000007.1"/>
</dbReference>
<proteinExistence type="predicted"/>
<dbReference type="InterPro" id="IPR014729">
    <property type="entry name" value="Rossmann-like_a/b/a_fold"/>
</dbReference>
<dbReference type="CDD" id="cd00293">
    <property type="entry name" value="USP-like"/>
    <property type="match status" value="1"/>
</dbReference>
<dbReference type="Proteomes" id="UP001596383">
    <property type="component" value="Unassembled WGS sequence"/>
</dbReference>
<sequence>MRGIERTVAHGAAHEVILEYTDCDAVGALVMGTESKSSLERLLVGSVSQRVVPSASVPVLTVRTLES</sequence>
<dbReference type="Pfam" id="PF00582">
    <property type="entry name" value="Usp"/>
    <property type="match status" value="1"/>
</dbReference>
<accession>A0ABD5SGI2</accession>
<dbReference type="InterPro" id="IPR006015">
    <property type="entry name" value="Universal_stress_UspA"/>
</dbReference>
<name>A0ABD5SGI2_9EURY</name>
<reference evidence="2 3" key="1">
    <citation type="journal article" date="2019" name="Int. J. Syst. Evol. Microbiol.">
        <title>The Global Catalogue of Microorganisms (GCM) 10K type strain sequencing project: providing services to taxonomists for standard genome sequencing and annotation.</title>
        <authorList>
            <consortium name="The Broad Institute Genomics Platform"/>
            <consortium name="The Broad Institute Genome Sequencing Center for Infectious Disease"/>
            <person name="Wu L."/>
            <person name="Ma J."/>
        </authorList>
    </citation>
    <scope>NUCLEOTIDE SEQUENCE [LARGE SCALE GENOMIC DNA]</scope>
    <source>
        <strain evidence="2 3">LMG 29247</strain>
    </source>
</reference>
<evidence type="ECO:0000313" key="2">
    <source>
        <dbReference type="EMBL" id="MFC6763649.1"/>
    </source>
</evidence>
<dbReference type="SUPFAM" id="SSF52402">
    <property type="entry name" value="Adenine nucleotide alpha hydrolases-like"/>
    <property type="match status" value="1"/>
</dbReference>
<dbReference type="EMBL" id="JBHSWV010000007">
    <property type="protein sequence ID" value="MFC6763649.1"/>
    <property type="molecule type" value="Genomic_DNA"/>
</dbReference>
<dbReference type="PRINTS" id="PR01438">
    <property type="entry name" value="UNVRSLSTRESS"/>
</dbReference>
<evidence type="ECO:0000259" key="1">
    <source>
        <dbReference type="Pfam" id="PF00582"/>
    </source>
</evidence>
<dbReference type="Gene3D" id="3.40.50.620">
    <property type="entry name" value="HUPs"/>
    <property type="match status" value="1"/>
</dbReference>
<keyword evidence="3" id="KW-1185">Reference proteome</keyword>
<dbReference type="InterPro" id="IPR006016">
    <property type="entry name" value="UspA"/>
</dbReference>
<evidence type="ECO:0000313" key="3">
    <source>
        <dbReference type="Proteomes" id="UP001596383"/>
    </source>
</evidence>